<reference evidence="1" key="1">
    <citation type="journal article" date="2020" name="J. ISSAAS">
        <title>Lactobacilli and other gastrointestinal microbiota of Peromyscus leucopus, reservoir host for agents of Lyme disease and other zoonoses in North America.</title>
        <authorList>
            <person name="Milovic A."/>
            <person name="Bassam K."/>
            <person name="Shao H."/>
            <person name="Chatzistamou I."/>
            <person name="Tufts D.M."/>
            <person name="Diuk-Wasser M."/>
            <person name="Barbour A.G."/>
        </authorList>
    </citation>
    <scope>NUCLEOTIDE SEQUENCE</scope>
    <source>
        <strain evidence="1">LL20</strain>
    </source>
</reference>
<accession>A0A650EJG9</accession>
<organism evidence="1">
    <name type="scientific">uncultured Candidatus Melainabacteria bacterium</name>
    <dbReference type="NCBI Taxonomy" id="2682970"/>
    <lineage>
        <taxon>Bacteria</taxon>
        <taxon>Bacillati</taxon>
        <taxon>Candidatus Melainabacteria</taxon>
        <taxon>environmental samples</taxon>
    </lineage>
</organism>
<sequence length="513" mass="57841">MSLRIPVANTNNVMSRNFVKQMASDGFLPVIALEAFVEGGRTLQAYNRGGFDEARERITEEFSGAVFWLGGVSALNWVFEKFGQKVLKLPNHVVDIASDGVRKPLANYLEHERTKDGARILEKTMARFKFAKVISSVLIANAFIGFVLPKINQAITRSYHKNKPENAIVPEQNIQTPNPFVARPMIDSFAPKENNDKKKDVSFGLNLLSIANKFESDRNYKLLAVDAGTASGRAYSARNNDERIEILFRDLGSIFFYMFNMQLMNNWLNKIEQKGLGTRLDPVSAEFATKYMEEYFKSKGNAAVNIETFRKEMLGADKEIPDTLKSKFEGDKIKIISLEGFKKELTNFVPAEKVEEFAKVSDEMSKLQPQVRGLSILTEGQVRDILNGGHLNNPEFLQEFFKNRFGSSFMEKYKFVAQNDLDAHKKELINYVNSIIEKAKSGTGEITEAMVRKASNTNLKMNALNWGAGFAVSALFLSTIIPKLQYMITKWRTGSDAFPGTKEFQEQEAKKAA</sequence>
<evidence type="ECO:0000313" key="1">
    <source>
        <dbReference type="EMBL" id="QGT49849.1"/>
    </source>
</evidence>
<gene>
    <name evidence="1" type="ORF">Melaina855_2360</name>
</gene>
<name>A0A650EJG9_9BACT</name>
<dbReference type="AlphaFoldDB" id="A0A650EJG9"/>
<protein>
    <submittedName>
        <fullName evidence="1">Uncharacterized protein</fullName>
    </submittedName>
</protein>
<proteinExistence type="predicted"/>
<dbReference type="EMBL" id="MN577570">
    <property type="protein sequence ID" value="QGT49849.1"/>
    <property type="molecule type" value="Genomic_DNA"/>
</dbReference>